<keyword evidence="3" id="KW-0808">Transferase</keyword>
<dbReference type="CDD" id="cd02440">
    <property type="entry name" value="AdoMet_MTases"/>
    <property type="match status" value="1"/>
</dbReference>
<reference evidence="3 4" key="1">
    <citation type="submission" date="2020-04" db="EMBL/GenBank/DDBJ databases">
        <title>Phylogenetic Diversity and Antibacterial Activity against Ralstonia solanacearum of Endophytic Actinomycete Isolated from Moss.</title>
        <authorList>
            <person name="Zhuang X."/>
        </authorList>
    </citation>
    <scope>NUCLEOTIDE SEQUENCE [LARGE SCALE GENOMIC DNA]</scope>
    <source>
        <strain evidence="3 4">LD120</strain>
    </source>
</reference>
<evidence type="ECO:0000256" key="1">
    <source>
        <dbReference type="SAM" id="MobiDB-lite"/>
    </source>
</evidence>
<dbReference type="Pfam" id="PF08242">
    <property type="entry name" value="Methyltransf_12"/>
    <property type="match status" value="1"/>
</dbReference>
<accession>A0ABX1H5E1</accession>
<name>A0ABX1H5E1_9ACTN</name>
<comment type="caution">
    <text evidence="3">The sequence shown here is derived from an EMBL/GenBank/DDBJ whole genome shotgun (WGS) entry which is preliminary data.</text>
</comment>
<evidence type="ECO:0000313" key="3">
    <source>
        <dbReference type="EMBL" id="NKI43588.1"/>
    </source>
</evidence>
<protein>
    <submittedName>
        <fullName evidence="3">Class I SAM-dependent methyltransferase</fullName>
    </submittedName>
</protein>
<dbReference type="PANTHER" id="PTHR43861">
    <property type="entry name" value="TRANS-ACONITATE 2-METHYLTRANSFERASE-RELATED"/>
    <property type="match status" value="1"/>
</dbReference>
<feature type="domain" description="Methyltransferase type 12" evidence="2">
    <location>
        <begin position="79"/>
        <end position="177"/>
    </location>
</feature>
<evidence type="ECO:0000259" key="2">
    <source>
        <dbReference type="Pfam" id="PF08242"/>
    </source>
</evidence>
<dbReference type="EMBL" id="JAAWWP010000012">
    <property type="protein sequence ID" value="NKI43588.1"/>
    <property type="molecule type" value="Genomic_DNA"/>
</dbReference>
<dbReference type="Proteomes" id="UP000772196">
    <property type="component" value="Unassembled WGS sequence"/>
</dbReference>
<keyword evidence="3" id="KW-0489">Methyltransferase</keyword>
<dbReference type="Gene3D" id="3.40.50.150">
    <property type="entry name" value="Vaccinia Virus protein VP39"/>
    <property type="match status" value="1"/>
</dbReference>
<dbReference type="SUPFAM" id="SSF53335">
    <property type="entry name" value="S-adenosyl-L-methionine-dependent methyltransferases"/>
    <property type="match status" value="1"/>
</dbReference>
<dbReference type="InterPro" id="IPR029063">
    <property type="entry name" value="SAM-dependent_MTases_sf"/>
</dbReference>
<feature type="compositionally biased region" description="Basic and acidic residues" evidence="1">
    <location>
        <begin position="25"/>
        <end position="44"/>
    </location>
</feature>
<dbReference type="PANTHER" id="PTHR43861:SF1">
    <property type="entry name" value="TRANS-ACONITATE 2-METHYLTRANSFERASE"/>
    <property type="match status" value="1"/>
</dbReference>
<keyword evidence="4" id="KW-1185">Reference proteome</keyword>
<evidence type="ECO:0000313" key="4">
    <source>
        <dbReference type="Proteomes" id="UP000772196"/>
    </source>
</evidence>
<dbReference type="GO" id="GO:0008168">
    <property type="term" value="F:methyltransferase activity"/>
    <property type="evidence" value="ECO:0007669"/>
    <property type="project" value="UniProtKB-KW"/>
</dbReference>
<proteinExistence type="predicted"/>
<organism evidence="3 4">
    <name type="scientific">Streptomyces physcomitrii</name>
    <dbReference type="NCBI Taxonomy" id="2724184"/>
    <lineage>
        <taxon>Bacteria</taxon>
        <taxon>Bacillati</taxon>
        <taxon>Actinomycetota</taxon>
        <taxon>Actinomycetes</taxon>
        <taxon>Kitasatosporales</taxon>
        <taxon>Streptomycetaceae</taxon>
        <taxon>Streptomyces</taxon>
    </lineage>
</organism>
<sequence>MNPTPRPPSPDTPHSPSPHTTHASGHGDHDYDYDYDHDHDHDPTADQSEILDLDAEVLADHLDALTAWLPVGAAPRRILDLGCGTGAGTLALLGRFPGAEVTAVDACDAHLDRLREKAAAAGADDRVRLVRADLDAPAWPGLGAPQLVWASASLHHLADPVRALRRVRELLAPGGLLAVVELAGFPRFLPADAPESAPGLEERLHAVLDHRHTAQLPHRGADWGPLLTGAGFTVEDRRTLRLAIGSPHTEAVGRYALGGLRRMRERAAAELAPGDLAALDQLLDTGGPESLLRRADLAVRTERTAWAARRD</sequence>
<gene>
    <name evidence="3" type="ORF">HFV08_20540</name>
</gene>
<dbReference type="GO" id="GO:0032259">
    <property type="term" value="P:methylation"/>
    <property type="evidence" value="ECO:0007669"/>
    <property type="project" value="UniProtKB-KW"/>
</dbReference>
<feature type="region of interest" description="Disordered" evidence="1">
    <location>
        <begin position="1"/>
        <end position="45"/>
    </location>
</feature>
<dbReference type="RefSeq" id="WP_168541194.1">
    <property type="nucleotide sequence ID" value="NZ_JAAWWP010000012.1"/>
</dbReference>
<feature type="compositionally biased region" description="Pro residues" evidence="1">
    <location>
        <begin position="1"/>
        <end position="16"/>
    </location>
</feature>
<dbReference type="InterPro" id="IPR013217">
    <property type="entry name" value="Methyltransf_12"/>
</dbReference>